<dbReference type="EC" id="4.2.2.10" evidence="13"/>
<feature type="chain" id="PRO_5012593748" description="pectin lyase" evidence="16">
    <location>
        <begin position="24"/>
        <end position="533"/>
    </location>
</feature>
<keyword evidence="10 14" id="KW-0624">Polysaccharide degradation</keyword>
<dbReference type="AlphaFoldDB" id="A0A1R3RGN0"/>
<dbReference type="GO" id="GO:0005576">
    <property type="term" value="C:extracellular region"/>
    <property type="evidence" value="ECO:0007669"/>
    <property type="project" value="UniProtKB-SubCell"/>
</dbReference>
<keyword evidence="5" id="KW-1015">Disulfide bond</keyword>
<dbReference type="EMBL" id="KV907504">
    <property type="protein sequence ID" value="OOF93644.1"/>
    <property type="molecule type" value="Genomic_DNA"/>
</dbReference>
<evidence type="ECO:0000313" key="19">
    <source>
        <dbReference type="Proteomes" id="UP000188318"/>
    </source>
</evidence>
<dbReference type="GO" id="GO:0030570">
    <property type="term" value="F:pectate lyase activity"/>
    <property type="evidence" value="ECO:0007669"/>
    <property type="project" value="InterPro"/>
</dbReference>
<dbReference type="GO" id="GO:0000272">
    <property type="term" value="P:polysaccharide catabolic process"/>
    <property type="evidence" value="ECO:0007669"/>
    <property type="project" value="UniProtKB-KW"/>
</dbReference>
<proteinExistence type="inferred from homology"/>
<dbReference type="VEuPathDB" id="FungiDB:ASPCADRAFT_508740"/>
<dbReference type="InterPro" id="IPR045032">
    <property type="entry name" value="PEL"/>
</dbReference>
<evidence type="ECO:0000259" key="17">
    <source>
        <dbReference type="SMART" id="SM00656"/>
    </source>
</evidence>
<evidence type="ECO:0000256" key="10">
    <source>
        <dbReference type="ARBA" id="ARBA00023326"/>
    </source>
</evidence>
<evidence type="ECO:0000256" key="15">
    <source>
        <dbReference type="SAM" id="MobiDB-lite"/>
    </source>
</evidence>
<keyword evidence="6" id="KW-0325">Glycoprotein</keyword>
<keyword evidence="9" id="KW-0961">Cell wall biogenesis/degradation</keyword>
<dbReference type="InterPro" id="IPR012334">
    <property type="entry name" value="Pectin_lyas_fold"/>
</dbReference>
<keyword evidence="8 14" id="KW-0119">Carbohydrate metabolism</keyword>
<name>A0A1R3RGN0_ASPC5</name>
<dbReference type="Proteomes" id="UP000188318">
    <property type="component" value="Unassembled WGS sequence"/>
</dbReference>
<dbReference type="STRING" id="602072.A0A1R3RGN0"/>
<feature type="domain" description="Pectate lyase" evidence="17">
    <location>
        <begin position="101"/>
        <end position="304"/>
    </location>
</feature>
<dbReference type="SMART" id="SM00656">
    <property type="entry name" value="Amb_all"/>
    <property type="match status" value="1"/>
</dbReference>
<feature type="compositionally biased region" description="Basic residues" evidence="15">
    <location>
        <begin position="472"/>
        <end position="483"/>
    </location>
</feature>
<evidence type="ECO:0000256" key="12">
    <source>
        <dbReference type="ARBA" id="ARBA00037631"/>
    </source>
</evidence>
<comment type="similarity">
    <text evidence="2 14">Belongs to the polysaccharide lyase 1 family.</text>
</comment>
<dbReference type="PANTHER" id="PTHR31683:SF67">
    <property type="entry name" value="PECTIN LYASE F-RELATED"/>
    <property type="match status" value="1"/>
</dbReference>
<dbReference type="Pfam" id="PF00544">
    <property type="entry name" value="Pectate_lyase_4"/>
    <property type="match status" value="1"/>
</dbReference>
<comment type="catalytic activity">
    <reaction evidence="11">
        <text>Eliminative cleavage of (1-&gt;4)-alpha-D-galacturonan methyl ester to give oligosaccharides with 4-deoxy-6-O-methyl-alpha-D-galact-4-enuronosyl groups at their non-reducing ends.</text>
        <dbReference type="EC" id="4.2.2.10"/>
    </reaction>
</comment>
<feature type="signal peptide" evidence="16">
    <location>
        <begin position="1"/>
        <end position="23"/>
    </location>
</feature>
<evidence type="ECO:0000256" key="11">
    <source>
        <dbReference type="ARBA" id="ARBA00036818"/>
    </source>
</evidence>
<organism evidence="18 19">
    <name type="scientific">Aspergillus carbonarius (strain ITEM 5010)</name>
    <dbReference type="NCBI Taxonomy" id="602072"/>
    <lineage>
        <taxon>Eukaryota</taxon>
        <taxon>Fungi</taxon>
        <taxon>Dikarya</taxon>
        <taxon>Ascomycota</taxon>
        <taxon>Pezizomycotina</taxon>
        <taxon>Eurotiomycetes</taxon>
        <taxon>Eurotiomycetidae</taxon>
        <taxon>Eurotiales</taxon>
        <taxon>Aspergillaceae</taxon>
        <taxon>Aspergillus</taxon>
        <taxon>Aspergillus subgen. Circumdati</taxon>
    </lineage>
</organism>
<protein>
    <recommendedName>
        <fullName evidence="13">pectin lyase</fullName>
        <ecNumber evidence="13">4.2.2.10</ecNumber>
    </recommendedName>
</protein>
<evidence type="ECO:0000256" key="7">
    <source>
        <dbReference type="ARBA" id="ARBA00023239"/>
    </source>
</evidence>
<evidence type="ECO:0000256" key="3">
    <source>
        <dbReference type="ARBA" id="ARBA00022525"/>
    </source>
</evidence>
<evidence type="ECO:0000256" key="6">
    <source>
        <dbReference type="ARBA" id="ARBA00023180"/>
    </source>
</evidence>
<keyword evidence="19" id="KW-1185">Reference proteome</keyword>
<comment type="function">
    <text evidence="12">Pectinolytic enzymes consist of four classes of enzymes: pectin lyase, polygalacturonase, pectin methylesterase and rhamnogalacturonase. Among pectinolytic enzymes, pectin lyase is the most important in depolymerization of pectin, since it cleaves internal glycosidic bonds of highly methylated pectins.</text>
</comment>
<dbReference type="OMA" id="DWCGSYP"/>
<dbReference type="FunFam" id="2.160.20.10:FF:000003">
    <property type="entry name" value="Pectin lyase F"/>
    <property type="match status" value="1"/>
</dbReference>
<dbReference type="GO" id="GO:0047490">
    <property type="term" value="F:pectin lyase activity"/>
    <property type="evidence" value="ECO:0007669"/>
    <property type="project" value="UniProtKB-EC"/>
</dbReference>
<dbReference type="PANTHER" id="PTHR31683">
    <property type="entry name" value="PECTATE LYASE 18-RELATED"/>
    <property type="match status" value="1"/>
</dbReference>
<evidence type="ECO:0000256" key="4">
    <source>
        <dbReference type="ARBA" id="ARBA00022729"/>
    </source>
</evidence>
<comment type="subcellular location">
    <subcellularLocation>
        <location evidence="1 14">Secreted</location>
    </subcellularLocation>
</comment>
<feature type="compositionally biased region" description="Polar residues" evidence="15">
    <location>
        <begin position="452"/>
        <end position="461"/>
    </location>
</feature>
<gene>
    <name evidence="18" type="ORF">ASPCADRAFT_508740</name>
</gene>
<evidence type="ECO:0000256" key="5">
    <source>
        <dbReference type="ARBA" id="ARBA00023157"/>
    </source>
</evidence>
<reference evidence="19" key="1">
    <citation type="journal article" date="2017" name="Genome Biol.">
        <title>Comparative genomics reveals high biological diversity and specific adaptations in the industrially and medically important fungal genus Aspergillus.</title>
        <authorList>
            <person name="de Vries R.P."/>
            <person name="Riley R."/>
            <person name="Wiebenga A."/>
            <person name="Aguilar-Osorio G."/>
            <person name="Amillis S."/>
            <person name="Uchima C.A."/>
            <person name="Anderluh G."/>
            <person name="Asadollahi M."/>
            <person name="Askin M."/>
            <person name="Barry K."/>
            <person name="Battaglia E."/>
            <person name="Bayram O."/>
            <person name="Benocci T."/>
            <person name="Braus-Stromeyer S.A."/>
            <person name="Caldana C."/>
            <person name="Canovas D."/>
            <person name="Cerqueira G.C."/>
            <person name="Chen F."/>
            <person name="Chen W."/>
            <person name="Choi C."/>
            <person name="Clum A."/>
            <person name="Dos Santos R.A."/>
            <person name="Damasio A.R."/>
            <person name="Diallinas G."/>
            <person name="Emri T."/>
            <person name="Fekete E."/>
            <person name="Flipphi M."/>
            <person name="Freyberg S."/>
            <person name="Gallo A."/>
            <person name="Gournas C."/>
            <person name="Habgood R."/>
            <person name="Hainaut M."/>
            <person name="Harispe M.L."/>
            <person name="Henrissat B."/>
            <person name="Hilden K.S."/>
            <person name="Hope R."/>
            <person name="Hossain A."/>
            <person name="Karabika E."/>
            <person name="Karaffa L."/>
            <person name="Karanyi Z."/>
            <person name="Krasevec N."/>
            <person name="Kuo A."/>
            <person name="Kusch H."/>
            <person name="LaButti K."/>
            <person name="Lagendijk E.L."/>
            <person name="Lapidus A."/>
            <person name="Levasseur A."/>
            <person name="Lindquist E."/>
            <person name="Lipzen A."/>
            <person name="Logrieco A.F."/>
            <person name="MacCabe A."/>
            <person name="Maekelae M.R."/>
            <person name="Malavazi I."/>
            <person name="Melin P."/>
            <person name="Meyer V."/>
            <person name="Mielnichuk N."/>
            <person name="Miskei M."/>
            <person name="Molnar A.P."/>
            <person name="Mule G."/>
            <person name="Ngan C.Y."/>
            <person name="Orejas M."/>
            <person name="Orosz E."/>
            <person name="Ouedraogo J.P."/>
            <person name="Overkamp K.M."/>
            <person name="Park H.-S."/>
            <person name="Perrone G."/>
            <person name="Piumi F."/>
            <person name="Punt P.J."/>
            <person name="Ram A.F."/>
            <person name="Ramon A."/>
            <person name="Rauscher S."/>
            <person name="Record E."/>
            <person name="Riano-Pachon D.M."/>
            <person name="Robert V."/>
            <person name="Roehrig J."/>
            <person name="Ruller R."/>
            <person name="Salamov A."/>
            <person name="Salih N.S."/>
            <person name="Samson R.A."/>
            <person name="Sandor E."/>
            <person name="Sanguinetti M."/>
            <person name="Schuetze T."/>
            <person name="Sepcic K."/>
            <person name="Shelest E."/>
            <person name="Sherlock G."/>
            <person name="Sophianopoulou V."/>
            <person name="Squina F.M."/>
            <person name="Sun H."/>
            <person name="Susca A."/>
            <person name="Todd R.B."/>
            <person name="Tsang A."/>
            <person name="Unkles S.E."/>
            <person name="van de Wiele N."/>
            <person name="van Rossen-Uffink D."/>
            <person name="Oliveira J.V."/>
            <person name="Vesth T.C."/>
            <person name="Visser J."/>
            <person name="Yu J.-H."/>
            <person name="Zhou M."/>
            <person name="Andersen M.R."/>
            <person name="Archer D.B."/>
            <person name="Baker S.E."/>
            <person name="Benoit I."/>
            <person name="Brakhage A.A."/>
            <person name="Braus G.H."/>
            <person name="Fischer R."/>
            <person name="Frisvad J.C."/>
            <person name="Goldman G.H."/>
            <person name="Houbraken J."/>
            <person name="Oakley B."/>
            <person name="Pocsi I."/>
            <person name="Scazzocchio C."/>
            <person name="Seiboth B."/>
            <person name="vanKuyk P.A."/>
            <person name="Wortman J."/>
            <person name="Dyer P.S."/>
            <person name="Grigoriev I.V."/>
        </authorList>
    </citation>
    <scope>NUCLEOTIDE SEQUENCE [LARGE SCALE GENOMIC DNA]</scope>
    <source>
        <strain evidence="19">ITEM 5010</strain>
    </source>
</reference>
<feature type="region of interest" description="Disordered" evidence="15">
    <location>
        <begin position="426"/>
        <end position="505"/>
    </location>
</feature>
<evidence type="ECO:0000256" key="1">
    <source>
        <dbReference type="ARBA" id="ARBA00004613"/>
    </source>
</evidence>
<dbReference type="InterPro" id="IPR002022">
    <property type="entry name" value="Pec_lyase"/>
</dbReference>
<evidence type="ECO:0000256" key="9">
    <source>
        <dbReference type="ARBA" id="ARBA00023316"/>
    </source>
</evidence>
<keyword evidence="3 14" id="KW-0964">Secreted</keyword>
<dbReference type="Gene3D" id="2.160.20.10">
    <property type="entry name" value="Single-stranded right-handed beta-helix, Pectin lyase-like"/>
    <property type="match status" value="1"/>
</dbReference>
<accession>A0A1R3RGN0</accession>
<evidence type="ECO:0000256" key="13">
    <source>
        <dbReference type="ARBA" id="ARBA00039082"/>
    </source>
</evidence>
<sequence>MTLLRHLLTATALLGASAKAAQGVTGTPFGFASGTTGGGDATPAAPSDISELTSWLSDSTPRVILIDKEFNFLDSEGKCTDCECCIPSSNTCGSSGQNAVKQNGSDWCGSYPATTCTYDNAAIEGLEVASNKSIVGVGSSGVLRGKGLRLVNGVSNIIIQNIHITELNPQYIWGGDAITLDGTNNVWIDHVKINLIGRQMFVAGYEASHHVTISNSEFDGQTSWSATCNGHHYWTVLGYGHNDQVTFANNYLHHTSGRSPKLEFNSFWHAYNNYWYNNTGHAFDVGENTRALIEGNVMVDVNTPLLADSNPGAVFAVNSSDVSSCTKILGRTCVPNTLVSSGTLSGSNSSVVSSWPSGESDITVMAASKVASYVLANAGIGKLGNGSGSSSTVAAVATSAVAKRAGPEDDALFGGAPFVPAFSQAGPGASAVPSQPSWSWRKVSTDVAAPTGTPSEGSSQGLGAPAPQATGGKHHHHKGHHGHGSQVNLFPSKLGPPSSESHNEPDCRILMTAKGAELQPHALTVKAIVYEGD</sequence>
<evidence type="ECO:0000256" key="16">
    <source>
        <dbReference type="SAM" id="SignalP"/>
    </source>
</evidence>
<evidence type="ECO:0000313" key="18">
    <source>
        <dbReference type="EMBL" id="OOF93644.1"/>
    </source>
</evidence>
<dbReference type="InterPro" id="IPR011050">
    <property type="entry name" value="Pectin_lyase_fold/virulence"/>
</dbReference>
<evidence type="ECO:0000256" key="2">
    <source>
        <dbReference type="ARBA" id="ARBA00010980"/>
    </source>
</evidence>
<dbReference type="GO" id="GO:0071555">
    <property type="term" value="P:cell wall organization"/>
    <property type="evidence" value="ECO:0007669"/>
    <property type="project" value="UniProtKB-KW"/>
</dbReference>
<dbReference type="OrthoDB" id="1637350at2759"/>
<evidence type="ECO:0000256" key="14">
    <source>
        <dbReference type="RuleBase" id="RU361173"/>
    </source>
</evidence>
<keyword evidence="7 14" id="KW-0456">Lyase</keyword>
<evidence type="ECO:0000256" key="8">
    <source>
        <dbReference type="ARBA" id="ARBA00023277"/>
    </source>
</evidence>
<keyword evidence="4 16" id="KW-0732">Signal</keyword>
<dbReference type="SUPFAM" id="SSF51126">
    <property type="entry name" value="Pectin lyase-like"/>
    <property type="match status" value="1"/>
</dbReference>